<organism evidence="2">
    <name type="scientific">Candidatus Kentrum sp. DK</name>
    <dbReference type="NCBI Taxonomy" id="2126562"/>
    <lineage>
        <taxon>Bacteria</taxon>
        <taxon>Pseudomonadati</taxon>
        <taxon>Pseudomonadota</taxon>
        <taxon>Gammaproteobacteria</taxon>
        <taxon>Candidatus Kentrum</taxon>
    </lineage>
</organism>
<sequence>MQGMQVLIGALGLVEAERFLAAVSRDRFNYTEWRRHGLPQMDVDELANAANSLAAQRSRHLPKEPNAVVKALHTK</sequence>
<proteinExistence type="predicted"/>
<accession>A0A450RZT8</accession>
<reference evidence="2" key="1">
    <citation type="submission" date="2019-02" db="EMBL/GenBank/DDBJ databases">
        <authorList>
            <person name="Gruber-Vodicka R. H."/>
            <person name="Seah K. B. B."/>
        </authorList>
    </citation>
    <scope>NUCLEOTIDE SEQUENCE</scope>
    <source>
        <strain evidence="2">BECK_DK161</strain>
    </source>
</reference>
<evidence type="ECO:0000256" key="1">
    <source>
        <dbReference type="SAM" id="MobiDB-lite"/>
    </source>
</evidence>
<evidence type="ECO:0000313" key="2">
    <source>
        <dbReference type="EMBL" id="VFJ44799.1"/>
    </source>
</evidence>
<feature type="region of interest" description="Disordered" evidence="1">
    <location>
        <begin position="55"/>
        <end position="75"/>
    </location>
</feature>
<dbReference type="AlphaFoldDB" id="A0A450RZT8"/>
<name>A0A450RZT8_9GAMM</name>
<protein>
    <submittedName>
        <fullName evidence="2">Uncharacterized protein</fullName>
    </submittedName>
</protein>
<dbReference type="EMBL" id="CAADEY010000009">
    <property type="protein sequence ID" value="VFJ44799.1"/>
    <property type="molecule type" value="Genomic_DNA"/>
</dbReference>
<gene>
    <name evidence="2" type="ORF">BECKDK2373C_GA0170839_100950</name>
</gene>